<feature type="domain" description="Pseudouridine synthase II N-terminal" evidence="6">
    <location>
        <begin position="42"/>
        <end position="183"/>
    </location>
</feature>
<evidence type="ECO:0000256" key="3">
    <source>
        <dbReference type="ARBA" id="ARBA00022694"/>
    </source>
</evidence>
<dbReference type="PANTHER" id="PTHR13767">
    <property type="entry name" value="TRNA-PSEUDOURIDINE SYNTHASE"/>
    <property type="match status" value="1"/>
</dbReference>
<dbReference type="SUPFAM" id="SSF55120">
    <property type="entry name" value="Pseudouridine synthase"/>
    <property type="match status" value="1"/>
</dbReference>
<gene>
    <name evidence="5" type="primary">truB</name>
    <name evidence="7" type="ORF">THTE_3710</name>
</gene>
<dbReference type="GO" id="GO:0031119">
    <property type="term" value="P:tRNA pseudouridine synthesis"/>
    <property type="evidence" value="ECO:0007669"/>
    <property type="project" value="UniProtKB-UniRule"/>
</dbReference>
<dbReference type="InterPro" id="IPR002501">
    <property type="entry name" value="PsdUridine_synth_N"/>
</dbReference>
<evidence type="ECO:0000313" key="8">
    <source>
        <dbReference type="Proteomes" id="UP000215086"/>
    </source>
</evidence>
<accession>A0A286RK22</accession>
<comment type="similarity">
    <text evidence="2 5">Belongs to the pseudouridine synthase TruB family. Type 1 subfamily.</text>
</comment>
<keyword evidence="8" id="KW-1185">Reference proteome</keyword>
<dbReference type="EC" id="5.4.99.25" evidence="5"/>
<dbReference type="GO" id="GO:0003723">
    <property type="term" value="F:RNA binding"/>
    <property type="evidence" value="ECO:0007669"/>
    <property type="project" value="InterPro"/>
</dbReference>
<dbReference type="EMBL" id="CP018477">
    <property type="protein sequence ID" value="ASV76311.1"/>
    <property type="molecule type" value="Genomic_DNA"/>
</dbReference>
<dbReference type="PANTHER" id="PTHR13767:SF2">
    <property type="entry name" value="PSEUDOURIDYLATE SYNTHASE TRUB1"/>
    <property type="match status" value="1"/>
</dbReference>
<reference evidence="7 8" key="1">
    <citation type="journal article" name="Front. Microbiol.">
        <title>Sugar Metabolism of the First Thermophilic Planctomycete Thermogutta terrifontis: Comparative Genomic and Transcriptomic Approaches.</title>
        <authorList>
            <person name="Elcheninov A.G."/>
            <person name="Menzel P."/>
            <person name="Gudbergsdottir S.R."/>
            <person name="Slesarev A.I."/>
            <person name="Kadnikov V.V."/>
            <person name="Krogh A."/>
            <person name="Bonch-Osmolovskaya E.A."/>
            <person name="Peng X."/>
            <person name="Kublanov I.V."/>
        </authorList>
    </citation>
    <scope>NUCLEOTIDE SEQUENCE [LARGE SCALE GENOMIC DNA]</scope>
    <source>
        <strain evidence="7 8">R1</strain>
    </source>
</reference>
<dbReference type="InterPro" id="IPR014780">
    <property type="entry name" value="tRNA_psdUridine_synth_TruB"/>
</dbReference>
<dbReference type="Proteomes" id="UP000215086">
    <property type="component" value="Chromosome"/>
</dbReference>
<evidence type="ECO:0000256" key="5">
    <source>
        <dbReference type="HAMAP-Rule" id="MF_01080"/>
    </source>
</evidence>
<name>A0A286RK22_9BACT</name>
<dbReference type="Pfam" id="PF01509">
    <property type="entry name" value="TruB_N"/>
    <property type="match status" value="1"/>
</dbReference>
<evidence type="ECO:0000256" key="2">
    <source>
        <dbReference type="ARBA" id="ARBA00005642"/>
    </source>
</evidence>
<comment type="function">
    <text evidence="5">Responsible for synthesis of pseudouridine from uracil-55 in the psi GC loop of transfer RNAs.</text>
</comment>
<dbReference type="AlphaFoldDB" id="A0A286RK22"/>
<proteinExistence type="inferred from homology"/>
<evidence type="ECO:0000256" key="1">
    <source>
        <dbReference type="ARBA" id="ARBA00000385"/>
    </source>
</evidence>
<organism evidence="7 8">
    <name type="scientific">Thermogutta terrifontis</name>
    <dbReference type="NCBI Taxonomy" id="1331910"/>
    <lineage>
        <taxon>Bacteria</taxon>
        <taxon>Pseudomonadati</taxon>
        <taxon>Planctomycetota</taxon>
        <taxon>Planctomycetia</taxon>
        <taxon>Pirellulales</taxon>
        <taxon>Thermoguttaceae</taxon>
        <taxon>Thermogutta</taxon>
    </lineage>
</organism>
<dbReference type="KEGG" id="ttf:THTE_3710"/>
<comment type="catalytic activity">
    <reaction evidence="1 5">
        <text>uridine(55) in tRNA = pseudouridine(55) in tRNA</text>
        <dbReference type="Rhea" id="RHEA:42532"/>
        <dbReference type="Rhea" id="RHEA-COMP:10101"/>
        <dbReference type="Rhea" id="RHEA-COMP:10102"/>
        <dbReference type="ChEBI" id="CHEBI:65314"/>
        <dbReference type="ChEBI" id="CHEBI:65315"/>
        <dbReference type="EC" id="5.4.99.25"/>
    </reaction>
</comment>
<evidence type="ECO:0000259" key="6">
    <source>
        <dbReference type="Pfam" id="PF01509"/>
    </source>
</evidence>
<dbReference type="NCBIfam" id="TIGR00431">
    <property type="entry name" value="TruB"/>
    <property type="match status" value="1"/>
</dbReference>
<keyword evidence="4 5" id="KW-0413">Isomerase</keyword>
<evidence type="ECO:0000256" key="4">
    <source>
        <dbReference type="ARBA" id="ARBA00023235"/>
    </source>
</evidence>
<dbReference type="InterPro" id="IPR020103">
    <property type="entry name" value="PsdUridine_synth_cat_dom_sf"/>
</dbReference>
<protein>
    <recommendedName>
        <fullName evidence="5">tRNA pseudouridine synthase B</fullName>
        <ecNumber evidence="5">5.4.99.25</ecNumber>
    </recommendedName>
    <alternativeName>
        <fullName evidence="5">tRNA pseudouridine(55) synthase</fullName>
        <shortName evidence="5">Psi55 synthase</shortName>
    </alternativeName>
    <alternativeName>
        <fullName evidence="5">tRNA pseudouridylate synthase</fullName>
    </alternativeName>
    <alternativeName>
        <fullName evidence="5">tRNA-uridine isomerase</fullName>
    </alternativeName>
</protein>
<sequence>MTIDSTAMTTQEIGGILSLNKPKGITSRDAVNMVQRWARGLRVGHAGTLDPLATGVLVVCVGRATRLISLIQELPKVYRATFLLGRSSPTDDVEGEVTIHEGAVQPALQEIEAILPRFTGTILQRPPVYSAVKIQGRRGYEWARQGTPQLPPPRPVNVHELKILRYEYPELEMEIRCGSGTYVRSLGRDLAESLGTRAVMSELTRLAVGHFTLENAVDPRTLDERRWQEYLLPPRVVTQHLPHVQLDDRSLRSLLHGQWPRCEARLDPGQKVAVVDQCDNLLAVVEVQKGSRLKPLVNLAAR</sequence>
<dbReference type="Gene3D" id="3.30.2350.10">
    <property type="entry name" value="Pseudouridine synthase"/>
    <property type="match status" value="1"/>
</dbReference>
<feature type="active site" description="Nucleophile" evidence="5">
    <location>
        <position position="50"/>
    </location>
</feature>
<keyword evidence="3 5" id="KW-0819">tRNA processing</keyword>
<dbReference type="GO" id="GO:0160148">
    <property type="term" value="F:tRNA pseudouridine(55) synthase activity"/>
    <property type="evidence" value="ECO:0007669"/>
    <property type="project" value="UniProtKB-EC"/>
</dbReference>
<dbReference type="GO" id="GO:1990481">
    <property type="term" value="P:mRNA pseudouridine synthesis"/>
    <property type="evidence" value="ECO:0007669"/>
    <property type="project" value="TreeGrafter"/>
</dbReference>
<dbReference type="OrthoDB" id="9802309at2"/>
<dbReference type="HAMAP" id="MF_01080">
    <property type="entry name" value="TruB_bact"/>
    <property type="match status" value="1"/>
</dbReference>
<keyword evidence="7" id="KW-0456">Lyase</keyword>
<dbReference type="CDD" id="cd02573">
    <property type="entry name" value="PseudoU_synth_EcTruB"/>
    <property type="match status" value="1"/>
</dbReference>
<dbReference type="GO" id="GO:0016829">
    <property type="term" value="F:lyase activity"/>
    <property type="evidence" value="ECO:0007669"/>
    <property type="project" value="UniProtKB-KW"/>
</dbReference>
<evidence type="ECO:0000313" key="7">
    <source>
        <dbReference type="EMBL" id="ASV76311.1"/>
    </source>
</evidence>